<dbReference type="AlphaFoldDB" id="S4P0Y8"/>
<keyword evidence="1" id="KW-0472">Membrane</keyword>
<organism evidence="2">
    <name type="scientific">Pararge aegeria</name>
    <name type="common">speckled wood butterfly</name>
    <dbReference type="NCBI Taxonomy" id="116150"/>
    <lineage>
        <taxon>Eukaryota</taxon>
        <taxon>Metazoa</taxon>
        <taxon>Ecdysozoa</taxon>
        <taxon>Arthropoda</taxon>
        <taxon>Hexapoda</taxon>
        <taxon>Insecta</taxon>
        <taxon>Pterygota</taxon>
        <taxon>Neoptera</taxon>
        <taxon>Endopterygota</taxon>
        <taxon>Lepidoptera</taxon>
        <taxon>Glossata</taxon>
        <taxon>Ditrysia</taxon>
        <taxon>Papilionoidea</taxon>
        <taxon>Nymphalidae</taxon>
        <taxon>Satyrinae</taxon>
        <taxon>Satyrini</taxon>
        <taxon>Parargina</taxon>
        <taxon>Pararge</taxon>
    </lineage>
</organism>
<keyword evidence="1" id="KW-0812">Transmembrane</keyword>
<accession>S4P0Y8</accession>
<reference evidence="2" key="1">
    <citation type="journal article" date="2013" name="BMC Genomics">
        <title>Unscrambling butterfly oogenesis.</title>
        <authorList>
            <person name="Carter J.M."/>
            <person name="Baker S.C."/>
            <person name="Pink R."/>
            <person name="Carter D.R."/>
            <person name="Collins A."/>
            <person name="Tomlin J."/>
            <person name="Gibbs M."/>
            <person name="Breuker C.J."/>
        </authorList>
    </citation>
    <scope>NUCLEOTIDE SEQUENCE</scope>
    <source>
        <tissue evidence="2">Ovary</tissue>
    </source>
</reference>
<proteinExistence type="predicted"/>
<dbReference type="EMBL" id="GAIX01010727">
    <property type="protein sequence ID" value="JAA81833.1"/>
    <property type="molecule type" value="Transcribed_RNA"/>
</dbReference>
<evidence type="ECO:0000313" key="2">
    <source>
        <dbReference type="EMBL" id="JAA81833.1"/>
    </source>
</evidence>
<sequence>MKIVQSQDEISSLQRNCSLCQHYFLSYKLELSVCVTYSNYCCRYLGLVLTFFLIVLLLLELEHVANF</sequence>
<evidence type="ECO:0000256" key="1">
    <source>
        <dbReference type="SAM" id="Phobius"/>
    </source>
</evidence>
<feature type="transmembrane region" description="Helical" evidence="1">
    <location>
        <begin position="37"/>
        <end position="59"/>
    </location>
</feature>
<protein>
    <submittedName>
        <fullName evidence="2">Uncharacterized protein</fullName>
    </submittedName>
</protein>
<name>S4P0Y8_9NEOP</name>
<reference evidence="2" key="2">
    <citation type="submission" date="2013-05" db="EMBL/GenBank/DDBJ databases">
        <authorList>
            <person name="Carter J.-M."/>
            <person name="Baker S.C."/>
            <person name="Pink R."/>
            <person name="Carter D.R.F."/>
            <person name="Collins A."/>
            <person name="Tomlin J."/>
            <person name="Gibbs M."/>
            <person name="Breuker C.J."/>
        </authorList>
    </citation>
    <scope>NUCLEOTIDE SEQUENCE</scope>
    <source>
        <tissue evidence="2">Ovary</tissue>
    </source>
</reference>
<keyword evidence="1" id="KW-1133">Transmembrane helix</keyword>
<feature type="non-terminal residue" evidence="2">
    <location>
        <position position="67"/>
    </location>
</feature>